<feature type="domain" description="SH3" evidence="6">
    <location>
        <begin position="112"/>
        <end position="173"/>
    </location>
</feature>
<name>A0A6A6EUZ8_9PEZI</name>
<accession>A0A6A6EUZ8</accession>
<dbReference type="Gene3D" id="2.30.30.40">
    <property type="entry name" value="SH3 Domains"/>
    <property type="match status" value="1"/>
</dbReference>
<comment type="subcellular location">
    <subcellularLocation>
        <location evidence="1">Cytoplasm</location>
    </subcellularLocation>
</comment>
<dbReference type="InterPro" id="IPR036028">
    <property type="entry name" value="SH3-like_dom_sf"/>
</dbReference>
<dbReference type="InterPro" id="IPR046982">
    <property type="entry name" value="BIN3/RVS161-like"/>
</dbReference>
<keyword evidence="8" id="KW-1185">Reference proteome</keyword>
<evidence type="ECO:0000256" key="1">
    <source>
        <dbReference type="ARBA" id="ARBA00004496"/>
    </source>
</evidence>
<dbReference type="Proteomes" id="UP000800200">
    <property type="component" value="Unassembled WGS sequence"/>
</dbReference>
<evidence type="ECO:0000256" key="4">
    <source>
        <dbReference type="PROSITE-ProRule" id="PRU00192"/>
    </source>
</evidence>
<evidence type="ECO:0000313" key="7">
    <source>
        <dbReference type="EMBL" id="KAF2193706.1"/>
    </source>
</evidence>
<protein>
    <submittedName>
        <fullName evidence="7">SH3-domain-containing protein</fullName>
    </submittedName>
</protein>
<dbReference type="GO" id="GO:0006897">
    <property type="term" value="P:endocytosis"/>
    <property type="evidence" value="ECO:0007669"/>
    <property type="project" value="InterPro"/>
</dbReference>
<dbReference type="GO" id="GO:0005737">
    <property type="term" value="C:cytoplasm"/>
    <property type="evidence" value="ECO:0007669"/>
    <property type="project" value="UniProtKB-SubCell"/>
</dbReference>
<evidence type="ECO:0000313" key="8">
    <source>
        <dbReference type="Proteomes" id="UP000800200"/>
    </source>
</evidence>
<organism evidence="7 8">
    <name type="scientific">Zopfia rhizophila CBS 207.26</name>
    <dbReference type="NCBI Taxonomy" id="1314779"/>
    <lineage>
        <taxon>Eukaryota</taxon>
        <taxon>Fungi</taxon>
        <taxon>Dikarya</taxon>
        <taxon>Ascomycota</taxon>
        <taxon>Pezizomycotina</taxon>
        <taxon>Dothideomycetes</taxon>
        <taxon>Dothideomycetes incertae sedis</taxon>
        <taxon>Zopfiaceae</taxon>
        <taxon>Zopfia</taxon>
    </lineage>
</organism>
<dbReference type="GO" id="GO:0051666">
    <property type="term" value="P:actin cortical patch localization"/>
    <property type="evidence" value="ECO:0007669"/>
    <property type="project" value="InterPro"/>
</dbReference>
<dbReference type="PROSITE" id="PS50002">
    <property type="entry name" value="SH3"/>
    <property type="match status" value="1"/>
</dbReference>
<evidence type="ECO:0000259" key="6">
    <source>
        <dbReference type="PROSITE" id="PS50002"/>
    </source>
</evidence>
<gene>
    <name evidence="7" type="ORF">K469DRAFT_712488</name>
</gene>
<evidence type="ECO:0000256" key="3">
    <source>
        <dbReference type="ARBA" id="ARBA00022490"/>
    </source>
</evidence>
<feature type="region of interest" description="Disordered" evidence="5">
    <location>
        <begin position="69"/>
        <end position="109"/>
    </location>
</feature>
<reference evidence="7" key="1">
    <citation type="journal article" date="2020" name="Stud. Mycol.">
        <title>101 Dothideomycetes genomes: a test case for predicting lifestyles and emergence of pathogens.</title>
        <authorList>
            <person name="Haridas S."/>
            <person name="Albert R."/>
            <person name="Binder M."/>
            <person name="Bloem J."/>
            <person name="Labutti K."/>
            <person name="Salamov A."/>
            <person name="Andreopoulos B."/>
            <person name="Baker S."/>
            <person name="Barry K."/>
            <person name="Bills G."/>
            <person name="Bluhm B."/>
            <person name="Cannon C."/>
            <person name="Castanera R."/>
            <person name="Culley D."/>
            <person name="Daum C."/>
            <person name="Ezra D."/>
            <person name="Gonzalez J."/>
            <person name="Henrissat B."/>
            <person name="Kuo A."/>
            <person name="Liang C."/>
            <person name="Lipzen A."/>
            <person name="Lutzoni F."/>
            <person name="Magnuson J."/>
            <person name="Mondo S."/>
            <person name="Nolan M."/>
            <person name="Ohm R."/>
            <person name="Pangilinan J."/>
            <person name="Park H.-J."/>
            <person name="Ramirez L."/>
            <person name="Alfaro M."/>
            <person name="Sun H."/>
            <person name="Tritt A."/>
            <person name="Yoshinaga Y."/>
            <person name="Zwiers L.-H."/>
            <person name="Turgeon B."/>
            <person name="Goodwin S."/>
            <person name="Spatafora J."/>
            <person name="Crous P."/>
            <person name="Grigoriev I."/>
        </authorList>
    </citation>
    <scope>NUCLEOTIDE SEQUENCE</scope>
    <source>
        <strain evidence="7">CBS 207.26</strain>
    </source>
</reference>
<dbReference type="GO" id="GO:0097320">
    <property type="term" value="P:plasma membrane tubulation"/>
    <property type="evidence" value="ECO:0007669"/>
    <property type="project" value="TreeGrafter"/>
</dbReference>
<feature type="compositionally biased region" description="Pro residues" evidence="5">
    <location>
        <begin position="95"/>
        <end position="108"/>
    </location>
</feature>
<evidence type="ECO:0000256" key="2">
    <source>
        <dbReference type="ARBA" id="ARBA00022443"/>
    </source>
</evidence>
<dbReference type="GO" id="GO:0015629">
    <property type="term" value="C:actin cytoskeleton"/>
    <property type="evidence" value="ECO:0007669"/>
    <property type="project" value="TreeGrafter"/>
</dbReference>
<proteinExistence type="predicted"/>
<dbReference type="PANTHER" id="PTHR47174">
    <property type="entry name" value="BRIDGING INTEGRATOR 3"/>
    <property type="match status" value="1"/>
</dbReference>
<dbReference type="PRINTS" id="PR00452">
    <property type="entry name" value="SH3DOMAIN"/>
</dbReference>
<dbReference type="AlphaFoldDB" id="A0A6A6EUZ8"/>
<dbReference type="GO" id="GO:0008289">
    <property type="term" value="F:lipid binding"/>
    <property type="evidence" value="ECO:0007669"/>
    <property type="project" value="TreeGrafter"/>
</dbReference>
<dbReference type="InterPro" id="IPR001452">
    <property type="entry name" value="SH3_domain"/>
</dbReference>
<keyword evidence="2 4" id="KW-0728">SH3 domain</keyword>
<dbReference type="Pfam" id="PF00018">
    <property type="entry name" value="SH3_1"/>
    <property type="match status" value="1"/>
</dbReference>
<dbReference type="SMART" id="SM00326">
    <property type="entry name" value="SH3"/>
    <property type="match status" value="1"/>
</dbReference>
<evidence type="ECO:0000256" key="5">
    <source>
        <dbReference type="SAM" id="MobiDB-lite"/>
    </source>
</evidence>
<sequence length="243" mass="26169">MSEGFTHAMTSRSLRVIKTELEFLVDANVITDQQFDTIIGQLPTSATQRAPLPTLPVRQETPVQQMANMAIQKKEEQQQQQPEKSGYYTDSTAANPPPPAYPTPPAAPVGPSALAHATAMYQYNAQDAGDLALMPNDRVVVTEYMNQEWWKGRNERTGQEGIFPASYVRREEKGPIVPAASPVPQPSNYGNMPLDVSNGAANGPGREPGKGEEMGKKFGKKLGNAAIFGAGATIGGKIVNGIF</sequence>
<dbReference type="EMBL" id="ML994613">
    <property type="protein sequence ID" value="KAF2193706.1"/>
    <property type="molecule type" value="Genomic_DNA"/>
</dbReference>
<keyword evidence="3" id="KW-0963">Cytoplasm</keyword>
<dbReference type="CDD" id="cd00174">
    <property type="entry name" value="SH3"/>
    <property type="match status" value="1"/>
</dbReference>
<dbReference type="OrthoDB" id="6250593at2759"/>
<dbReference type="PANTHER" id="PTHR47174:SF3">
    <property type="entry name" value="BRIDGING INTEGRATOR 3"/>
    <property type="match status" value="1"/>
</dbReference>
<dbReference type="SUPFAM" id="SSF50044">
    <property type="entry name" value="SH3-domain"/>
    <property type="match status" value="1"/>
</dbReference>